<dbReference type="InterPro" id="IPR012340">
    <property type="entry name" value="NA-bd_OB-fold"/>
</dbReference>
<sequence>MEAVEEGKPYLFYDGLLARKTQEGKETFELGVTWAIPLAHSVSENPQGPYLDGAINQVELQGYLGGDALVKYIPIQGEDGEDVVSITLFRVAVRKGEERTAWVQVKAWALDEEIADLLRKGTPIYVQGEYRLEKWEKDGQTVYSPSIFAKKVVVGARREKDLPFW</sequence>
<dbReference type="Pfam" id="PF00436">
    <property type="entry name" value="SSB"/>
    <property type="match status" value="1"/>
</dbReference>
<proteinExistence type="predicted"/>
<comment type="caution">
    <text evidence="3">The sequence shown here is derived from an EMBL/GenBank/DDBJ whole genome shotgun (WGS) entry which is preliminary data.</text>
</comment>
<evidence type="ECO:0000313" key="4">
    <source>
        <dbReference type="EMBL" id="KOX91270.1"/>
    </source>
</evidence>
<accession>A0A0M9AFX3</accession>
<dbReference type="EMBL" id="LHCI01000004">
    <property type="protein sequence ID" value="KOX91270.1"/>
    <property type="molecule type" value="Genomic_DNA"/>
</dbReference>
<dbReference type="RefSeq" id="WP_053766869.1">
    <property type="nucleotide sequence ID" value="NZ_LHCI01000004.1"/>
</dbReference>
<dbReference type="EMBL" id="LHCI01000104">
    <property type="protein sequence ID" value="KOX91179.1"/>
    <property type="molecule type" value="Genomic_DNA"/>
</dbReference>
<dbReference type="InterPro" id="IPR000424">
    <property type="entry name" value="Primosome_PriB/ssb"/>
</dbReference>
<dbReference type="SUPFAM" id="SSF50249">
    <property type="entry name" value="Nucleic acid-binding proteins"/>
    <property type="match status" value="1"/>
</dbReference>
<dbReference type="PROSITE" id="PS50935">
    <property type="entry name" value="SSB"/>
    <property type="match status" value="1"/>
</dbReference>
<dbReference type="GO" id="GO:0003697">
    <property type="term" value="F:single-stranded DNA binding"/>
    <property type="evidence" value="ECO:0007669"/>
    <property type="project" value="InterPro"/>
</dbReference>
<protein>
    <submittedName>
        <fullName evidence="3">Single-stranded DNA-binding protein</fullName>
    </submittedName>
</protein>
<reference evidence="3 5" key="1">
    <citation type="submission" date="2015-07" db="EMBL/GenBank/DDBJ databases">
        <authorList>
            <person name="Noorani M."/>
        </authorList>
    </citation>
    <scope>NUCLEOTIDE SEQUENCE [LARGE SCALE GENOMIC DNA]</scope>
    <source>
        <strain evidence="5">ATCC 25104 / DSM 625 / JCM 10724 / NBRC 103206 / NCIMB 11243 / YT-1</strain>
        <strain evidence="3">YT-1</strain>
    </source>
</reference>
<evidence type="ECO:0000256" key="1">
    <source>
        <dbReference type="ARBA" id="ARBA00023125"/>
    </source>
</evidence>
<dbReference type="Gene3D" id="2.40.50.140">
    <property type="entry name" value="Nucleic acid-binding proteins"/>
    <property type="match status" value="1"/>
</dbReference>
<keyword evidence="1 2" id="KW-0238">DNA-binding</keyword>
<dbReference type="AlphaFoldDB" id="A0A0M9AFX3"/>
<name>A0A0M9AFX3_THEAQ</name>
<organism evidence="3 5">
    <name type="scientific">Thermus aquaticus</name>
    <dbReference type="NCBI Taxonomy" id="271"/>
    <lineage>
        <taxon>Bacteria</taxon>
        <taxon>Thermotogati</taxon>
        <taxon>Deinococcota</taxon>
        <taxon>Deinococci</taxon>
        <taxon>Thermales</taxon>
        <taxon>Thermaceae</taxon>
        <taxon>Thermus</taxon>
    </lineage>
</organism>
<gene>
    <name evidence="3" type="primary">ssb_2</name>
    <name evidence="4" type="synonym">ssb_1</name>
    <name evidence="4" type="ORF">BVI061214_00006</name>
    <name evidence="3" type="ORF">BVI061214_00103</name>
</gene>
<evidence type="ECO:0000313" key="3">
    <source>
        <dbReference type="EMBL" id="KOX91179.1"/>
    </source>
</evidence>
<evidence type="ECO:0000256" key="2">
    <source>
        <dbReference type="PROSITE-ProRule" id="PRU00252"/>
    </source>
</evidence>
<evidence type="ECO:0000313" key="5">
    <source>
        <dbReference type="Proteomes" id="UP000037685"/>
    </source>
</evidence>
<dbReference type="CDD" id="cd04496">
    <property type="entry name" value="SSB_OBF"/>
    <property type="match status" value="1"/>
</dbReference>
<dbReference type="PATRIC" id="fig|271.14.peg.10"/>
<dbReference type="Proteomes" id="UP000037685">
    <property type="component" value="Unassembled WGS sequence"/>
</dbReference>